<evidence type="ECO:0000313" key="1">
    <source>
        <dbReference type="EMBL" id="KAI3700994.1"/>
    </source>
</evidence>
<sequence>MSSHADTSAPQPAPHSNNNFSFILLLCFKVTLDGTNYNDWMRNIKMALRFEDREYILEKELIEVDRDTATPEEYASYKKHYDDATKVACIMVATMVPELQRIQRYVERLQKLNMQIDEELAIDMVLNSLASCYDQFILAYHLNNTQTTLDELHNMLQTAEDALKGKGVPSANSPVMAIGRGKKRKAPPKQNWKGKA</sequence>
<organism evidence="1 2">
    <name type="scientific">Cichorium intybus</name>
    <name type="common">Chicory</name>
    <dbReference type="NCBI Taxonomy" id="13427"/>
    <lineage>
        <taxon>Eukaryota</taxon>
        <taxon>Viridiplantae</taxon>
        <taxon>Streptophyta</taxon>
        <taxon>Embryophyta</taxon>
        <taxon>Tracheophyta</taxon>
        <taxon>Spermatophyta</taxon>
        <taxon>Magnoliopsida</taxon>
        <taxon>eudicotyledons</taxon>
        <taxon>Gunneridae</taxon>
        <taxon>Pentapetalae</taxon>
        <taxon>asterids</taxon>
        <taxon>campanulids</taxon>
        <taxon>Asterales</taxon>
        <taxon>Asteraceae</taxon>
        <taxon>Cichorioideae</taxon>
        <taxon>Cichorieae</taxon>
        <taxon>Cichoriinae</taxon>
        <taxon>Cichorium</taxon>
    </lineage>
</organism>
<gene>
    <name evidence="1" type="ORF">L2E82_45635</name>
</gene>
<proteinExistence type="predicted"/>
<reference evidence="2" key="1">
    <citation type="journal article" date="2022" name="Mol. Ecol. Resour.">
        <title>The genomes of chicory, endive, great burdock and yacon provide insights into Asteraceae palaeo-polyploidization history and plant inulin production.</title>
        <authorList>
            <person name="Fan W."/>
            <person name="Wang S."/>
            <person name="Wang H."/>
            <person name="Wang A."/>
            <person name="Jiang F."/>
            <person name="Liu H."/>
            <person name="Zhao H."/>
            <person name="Xu D."/>
            <person name="Zhang Y."/>
        </authorList>
    </citation>
    <scope>NUCLEOTIDE SEQUENCE [LARGE SCALE GENOMIC DNA]</scope>
    <source>
        <strain evidence="2">cv. Punajuju</strain>
    </source>
</reference>
<keyword evidence="2" id="KW-1185">Reference proteome</keyword>
<dbReference type="Proteomes" id="UP001055811">
    <property type="component" value="Linkage Group LG08"/>
</dbReference>
<dbReference type="EMBL" id="CM042016">
    <property type="protein sequence ID" value="KAI3700994.1"/>
    <property type="molecule type" value="Genomic_DNA"/>
</dbReference>
<evidence type="ECO:0000313" key="2">
    <source>
        <dbReference type="Proteomes" id="UP001055811"/>
    </source>
</evidence>
<comment type="caution">
    <text evidence="1">The sequence shown here is derived from an EMBL/GenBank/DDBJ whole genome shotgun (WGS) entry which is preliminary data.</text>
</comment>
<name>A0ACB8ZSM0_CICIN</name>
<reference evidence="1 2" key="2">
    <citation type="journal article" date="2022" name="Mol. Ecol. Resour.">
        <title>The genomes of chicory, endive, great burdock and yacon provide insights into Asteraceae paleo-polyploidization history and plant inulin production.</title>
        <authorList>
            <person name="Fan W."/>
            <person name="Wang S."/>
            <person name="Wang H."/>
            <person name="Wang A."/>
            <person name="Jiang F."/>
            <person name="Liu H."/>
            <person name="Zhao H."/>
            <person name="Xu D."/>
            <person name="Zhang Y."/>
        </authorList>
    </citation>
    <scope>NUCLEOTIDE SEQUENCE [LARGE SCALE GENOMIC DNA]</scope>
    <source>
        <strain evidence="2">cv. Punajuju</strain>
        <tissue evidence="1">Leaves</tissue>
    </source>
</reference>
<accession>A0ACB8ZSM0</accession>
<protein>
    <submittedName>
        <fullName evidence="1">Uncharacterized protein</fullName>
    </submittedName>
</protein>